<reference evidence="1" key="1">
    <citation type="submission" date="2022-11" db="EMBL/GenBank/DDBJ databases">
        <title>Centuries of genome instability and evolution in soft-shell clam transmissible cancer (bioRxiv).</title>
        <authorList>
            <person name="Hart S.F.M."/>
            <person name="Yonemitsu M.A."/>
            <person name="Giersch R.M."/>
            <person name="Beal B.F."/>
            <person name="Arriagada G."/>
            <person name="Davis B.W."/>
            <person name="Ostrander E.A."/>
            <person name="Goff S.P."/>
            <person name="Metzger M.J."/>
        </authorList>
    </citation>
    <scope>NUCLEOTIDE SEQUENCE</scope>
    <source>
        <strain evidence="1">MELC-2E11</strain>
        <tissue evidence="1">Siphon/mantle</tissue>
    </source>
</reference>
<sequence length="38" mass="4601">MPYSKLLLIENVFLIIKYMFEYINKPRVITHVTRDSLT</sequence>
<accession>A0ABY7EPE3</accession>
<keyword evidence="2" id="KW-1185">Reference proteome</keyword>
<organism evidence="1 2">
    <name type="scientific">Mya arenaria</name>
    <name type="common">Soft-shell clam</name>
    <dbReference type="NCBI Taxonomy" id="6604"/>
    <lineage>
        <taxon>Eukaryota</taxon>
        <taxon>Metazoa</taxon>
        <taxon>Spiralia</taxon>
        <taxon>Lophotrochozoa</taxon>
        <taxon>Mollusca</taxon>
        <taxon>Bivalvia</taxon>
        <taxon>Autobranchia</taxon>
        <taxon>Heteroconchia</taxon>
        <taxon>Euheterodonta</taxon>
        <taxon>Imparidentia</taxon>
        <taxon>Neoheterodontei</taxon>
        <taxon>Myida</taxon>
        <taxon>Myoidea</taxon>
        <taxon>Myidae</taxon>
        <taxon>Mya</taxon>
    </lineage>
</organism>
<protein>
    <submittedName>
        <fullName evidence="1">Uncharacterized protein</fullName>
    </submittedName>
</protein>
<gene>
    <name evidence="1" type="ORF">MAR_036013</name>
</gene>
<name>A0ABY7EPE3_MYAAR</name>
<evidence type="ECO:0000313" key="2">
    <source>
        <dbReference type="Proteomes" id="UP001164746"/>
    </source>
</evidence>
<evidence type="ECO:0000313" key="1">
    <source>
        <dbReference type="EMBL" id="WAR10937.1"/>
    </source>
</evidence>
<proteinExistence type="predicted"/>
<dbReference type="Proteomes" id="UP001164746">
    <property type="component" value="Chromosome 7"/>
</dbReference>
<dbReference type="EMBL" id="CP111018">
    <property type="protein sequence ID" value="WAR10937.1"/>
    <property type="molecule type" value="Genomic_DNA"/>
</dbReference>